<dbReference type="InterPro" id="IPR049945">
    <property type="entry name" value="AAA_22"/>
</dbReference>
<dbReference type="EMBL" id="LKCM01000010">
    <property type="protein sequence ID" value="KPQ45335.1"/>
    <property type="molecule type" value="Genomic_DNA"/>
</dbReference>
<evidence type="ECO:0000313" key="4">
    <source>
        <dbReference type="Proteomes" id="UP000050360"/>
    </source>
</evidence>
<keyword evidence="1" id="KW-0235">DNA replication</keyword>
<proteinExistence type="predicted"/>
<evidence type="ECO:0000313" key="3">
    <source>
        <dbReference type="EMBL" id="KPQ45335.1"/>
    </source>
</evidence>
<dbReference type="InterPro" id="IPR027417">
    <property type="entry name" value="P-loop_NTPase"/>
</dbReference>
<name>A0A0P8AAA4_9EURY</name>
<dbReference type="InterPro" id="IPR052026">
    <property type="entry name" value="ExeA_AAA_ATPase_DNA-bind"/>
</dbReference>
<evidence type="ECO:0000259" key="2">
    <source>
        <dbReference type="Pfam" id="PF13401"/>
    </source>
</evidence>
<comment type="caution">
    <text evidence="3">The sequence shown here is derived from an EMBL/GenBank/DDBJ whole genome shotgun (WGS) entry which is preliminary data.</text>
</comment>
<dbReference type="SUPFAM" id="SSF52540">
    <property type="entry name" value="P-loop containing nucleoside triphosphate hydrolases"/>
    <property type="match status" value="1"/>
</dbReference>
<evidence type="ECO:0000256" key="1">
    <source>
        <dbReference type="ARBA" id="ARBA00022705"/>
    </source>
</evidence>
<gene>
    <name evidence="3" type="ORF">MPEBLZ_00073</name>
</gene>
<dbReference type="Pfam" id="PF13401">
    <property type="entry name" value="AAA_22"/>
    <property type="match status" value="1"/>
</dbReference>
<protein>
    <recommendedName>
        <fullName evidence="2">ORC1/DEAH AAA+ ATPase domain-containing protein</fullName>
    </recommendedName>
</protein>
<feature type="domain" description="ORC1/DEAH AAA+ ATPase" evidence="2">
    <location>
        <begin position="46"/>
        <end position="172"/>
    </location>
</feature>
<dbReference type="PANTHER" id="PTHR35894">
    <property type="entry name" value="GENERAL SECRETION PATHWAY PROTEIN A-RELATED"/>
    <property type="match status" value="1"/>
</dbReference>
<organism evidence="3 4">
    <name type="scientific">Candidatus Methanoperedens nitratireducens</name>
    <dbReference type="NCBI Taxonomy" id="1392998"/>
    <lineage>
        <taxon>Archaea</taxon>
        <taxon>Methanobacteriati</taxon>
        <taxon>Methanobacteriota</taxon>
        <taxon>Stenosarchaea group</taxon>
        <taxon>Methanomicrobia</taxon>
        <taxon>Methanosarcinales</taxon>
        <taxon>ANME-2 cluster</taxon>
        <taxon>Candidatus Methanoperedentaceae</taxon>
        <taxon>Candidatus Methanoperedens</taxon>
    </lineage>
</organism>
<reference evidence="3 4" key="1">
    <citation type="submission" date="2015-09" db="EMBL/GenBank/DDBJ databases">
        <title>A metagenomics-based metabolic model of nitrate-dependent anaerobic oxidation of methane by Methanoperedens-like archaea.</title>
        <authorList>
            <person name="Arshad A."/>
            <person name="Speth D.R."/>
            <person name="De Graaf R.M."/>
            <person name="Op Den Camp H.J."/>
            <person name="Jetten M.S."/>
            <person name="Welte C.U."/>
        </authorList>
    </citation>
    <scope>NUCLEOTIDE SEQUENCE [LARGE SCALE GENOMIC DNA]</scope>
</reference>
<dbReference type="AlphaFoldDB" id="A0A0P8AAA4"/>
<dbReference type="PANTHER" id="PTHR35894:SF1">
    <property type="entry name" value="PHOSPHORIBULOKINASE _ URIDINE KINASE FAMILY"/>
    <property type="match status" value="1"/>
</dbReference>
<dbReference type="Proteomes" id="UP000050360">
    <property type="component" value="Unassembled WGS sequence"/>
</dbReference>
<sequence length="269" mass="30577">MKPKLIEWFELTQIPFGKEISTKSLFSYPQLDELYQKLGLAVESNSAALTTGQAGTGKTTAIRWFLDTLPANKYRVIYLGNDQDGNSLFARLGMELGLRLPAIRNQRLFQLTQHIQRHVGGAGKQLILVIDEAHLLDGRTLEDIRLLTNSEMDSRTPVILFLLGQIWLRSKLKNHGHEALYQRMRFRFGLEGLTKQQTREYISHHLALVGCKKELLTTDAMDYLFMASGGILREINNLTVDAMLKASNLGKHRIDEKIVRMVVNERDSA</sequence>
<dbReference type="Gene3D" id="3.40.50.300">
    <property type="entry name" value="P-loop containing nucleotide triphosphate hydrolases"/>
    <property type="match status" value="1"/>
</dbReference>
<dbReference type="GO" id="GO:0016887">
    <property type="term" value="F:ATP hydrolysis activity"/>
    <property type="evidence" value="ECO:0007669"/>
    <property type="project" value="InterPro"/>
</dbReference>
<accession>A0A0P8AAA4</accession>